<name>A0A941F766_9BACT</name>
<keyword evidence="2" id="KW-1185">Reference proteome</keyword>
<dbReference type="AlphaFoldDB" id="A0A941F766"/>
<sequence>MYKNHPPQLLQDNTLLIKLRNNTQEHELNKERSTILSYLRRHLKNAGIRLNIEISLEEDKNTQKAFTVADKYKAMAEKNPALAMFRKQFNLDLE</sequence>
<dbReference type="Proteomes" id="UP000679220">
    <property type="component" value="Unassembled WGS sequence"/>
</dbReference>
<reference evidence="1" key="1">
    <citation type="journal article" date="2018" name="Int. J. Syst. Evol. Microbiol.">
        <title>Carboxylicivirga sediminis sp. nov., isolated from coastal sediment.</title>
        <authorList>
            <person name="Wang F.Q."/>
            <person name="Ren L.H."/>
            <person name="Zou R.J."/>
            <person name="Sun Y.Z."/>
            <person name="Liu X.J."/>
            <person name="Jiang F."/>
            <person name="Liu L.J."/>
        </authorList>
    </citation>
    <scope>NUCLEOTIDE SEQUENCE</scope>
    <source>
        <strain evidence="1">JR1</strain>
    </source>
</reference>
<dbReference type="EMBL" id="JAGTAR010000046">
    <property type="protein sequence ID" value="MBR8538008.1"/>
    <property type="molecule type" value="Genomic_DNA"/>
</dbReference>
<reference evidence="1" key="2">
    <citation type="submission" date="2021-04" db="EMBL/GenBank/DDBJ databases">
        <authorList>
            <person name="Zhang T."/>
            <person name="Zhang Y."/>
            <person name="Lu D."/>
            <person name="Zuo D."/>
            <person name="Du Z."/>
        </authorList>
    </citation>
    <scope>NUCLEOTIDE SEQUENCE</scope>
    <source>
        <strain evidence="1">JR1</strain>
    </source>
</reference>
<evidence type="ECO:0000313" key="2">
    <source>
        <dbReference type="Proteomes" id="UP000679220"/>
    </source>
</evidence>
<protein>
    <recommendedName>
        <fullName evidence="3">DNA polymerase III subunits gamma and tau</fullName>
    </recommendedName>
</protein>
<evidence type="ECO:0000313" key="1">
    <source>
        <dbReference type="EMBL" id="MBR8538008.1"/>
    </source>
</evidence>
<organism evidence="1 2">
    <name type="scientific">Carboxylicivirga sediminis</name>
    <dbReference type="NCBI Taxonomy" id="2006564"/>
    <lineage>
        <taxon>Bacteria</taxon>
        <taxon>Pseudomonadati</taxon>
        <taxon>Bacteroidota</taxon>
        <taxon>Bacteroidia</taxon>
        <taxon>Marinilabiliales</taxon>
        <taxon>Marinilabiliaceae</taxon>
        <taxon>Carboxylicivirga</taxon>
    </lineage>
</organism>
<evidence type="ECO:0008006" key="3">
    <source>
        <dbReference type="Google" id="ProtNLM"/>
    </source>
</evidence>
<gene>
    <name evidence="1" type="ORF">KDU71_20735</name>
</gene>
<accession>A0A941F766</accession>
<comment type="caution">
    <text evidence="1">The sequence shown here is derived from an EMBL/GenBank/DDBJ whole genome shotgun (WGS) entry which is preliminary data.</text>
</comment>
<proteinExistence type="predicted"/>